<sequence>MAGSVEETAPATGAGEANTNTPAAGINSEKALVGLEALVLQQSATMNQMMLKMNDFSDRLAASEEASAKAGAQASVTAQSGDAELEALWKLPYLPHVAGNPSPPRPSTLESDMPQMYDLYNDKTYDALS</sequence>
<dbReference type="AlphaFoldDB" id="A0AAE0F2D7"/>
<dbReference type="EMBL" id="LGRX02027656">
    <property type="protein sequence ID" value="KAK3248979.1"/>
    <property type="molecule type" value="Genomic_DNA"/>
</dbReference>
<feature type="region of interest" description="Disordered" evidence="1">
    <location>
        <begin position="1"/>
        <end position="23"/>
    </location>
</feature>
<organism evidence="2 3">
    <name type="scientific">Cymbomonas tetramitiformis</name>
    <dbReference type="NCBI Taxonomy" id="36881"/>
    <lineage>
        <taxon>Eukaryota</taxon>
        <taxon>Viridiplantae</taxon>
        <taxon>Chlorophyta</taxon>
        <taxon>Pyramimonadophyceae</taxon>
        <taxon>Pyramimonadales</taxon>
        <taxon>Pyramimonadaceae</taxon>
        <taxon>Cymbomonas</taxon>
    </lineage>
</organism>
<keyword evidence="3" id="KW-1185">Reference proteome</keyword>
<gene>
    <name evidence="2" type="ORF">CYMTET_41577</name>
</gene>
<name>A0AAE0F2D7_9CHLO</name>
<evidence type="ECO:0000313" key="3">
    <source>
        <dbReference type="Proteomes" id="UP001190700"/>
    </source>
</evidence>
<reference evidence="2 3" key="1">
    <citation type="journal article" date="2015" name="Genome Biol. Evol.">
        <title>Comparative Genomics of a Bacterivorous Green Alga Reveals Evolutionary Causalities and Consequences of Phago-Mixotrophic Mode of Nutrition.</title>
        <authorList>
            <person name="Burns J.A."/>
            <person name="Paasch A."/>
            <person name="Narechania A."/>
            <person name="Kim E."/>
        </authorList>
    </citation>
    <scope>NUCLEOTIDE SEQUENCE [LARGE SCALE GENOMIC DNA]</scope>
    <source>
        <strain evidence="2 3">PLY_AMNH</strain>
    </source>
</reference>
<proteinExistence type="predicted"/>
<feature type="region of interest" description="Disordered" evidence="1">
    <location>
        <begin position="97"/>
        <end position="116"/>
    </location>
</feature>
<protein>
    <submittedName>
        <fullName evidence="2">Uncharacterized protein</fullName>
    </submittedName>
</protein>
<comment type="caution">
    <text evidence="2">The sequence shown here is derived from an EMBL/GenBank/DDBJ whole genome shotgun (WGS) entry which is preliminary data.</text>
</comment>
<evidence type="ECO:0000256" key="1">
    <source>
        <dbReference type="SAM" id="MobiDB-lite"/>
    </source>
</evidence>
<accession>A0AAE0F2D7</accession>
<dbReference type="Proteomes" id="UP001190700">
    <property type="component" value="Unassembled WGS sequence"/>
</dbReference>
<evidence type="ECO:0000313" key="2">
    <source>
        <dbReference type="EMBL" id="KAK3248979.1"/>
    </source>
</evidence>